<dbReference type="InterPro" id="IPR006027">
    <property type="entry name" value="NusB_RsmB_TIM44"/>
</dbReference>
<dbReference type="Proteomes" id="UP000324143">
    <property type="component" value="Unassembled WGS sequence"/>
</dbReference>
<dbReference type="AlphaFoldDB" id="A0A5D0MDD7"/>
<gene>
    <name evidence="3" type="ORF">FXF47_09500</name>
</gene>
<protein>
    <recommendedName>
        <fullName evidence="2">NusB/RsmB/TIM44 domain-containing protein</fullName>
    </recommendedName>
</protein>
<dbReference type="GO" id="GO:0006355">
    <property type="term" value="P:regulation of DNA-templated transcription"/>
    <property type="evidence" value="ECO:0007669"/>
    <property type="project" value="InterPro"/>
</dbReference>
<dbReference type="Gene3D" id="1.10.940.10">
    <property type="entry name" value="NusB-like"/>
    <property type="match status" value="1"/>
</dbReference>
<dbReference type="SUPFAM" id="SSF48013">
    <property type="entry name" value="NusB-like"/>
    <property type="match status" value="1"/>
</dbReference>
<name>A0A5D0MDD7_9BACT</name>
<dbReference type="GO" id="GO:0003723">
    <property type="term" value="F:RNA binding"/>
    <property type="evidence" value="ECO:0007669"/>
    <property type="project" value="UniProtKB-KW"/>
</dbReference>
<accession>A0A5D0MDD7</accession>
<keyword evidence="1" id="KW-0694">RNA-binding</keyword>
<evidence type="ECO:0000256" key="1">
    <source>
        <dbReference type="ARBA" id="ARBA00022884"/>
    </source>
</evidence>
<dbReference type="Pfam" id="PF01029">
    <property type="entry name" value="NusB"/>
    <property type="match status" value="1"/>
</dbReference>
<dbReference type="EMBL" id="VSIX01000139">
    <property type="protein sequence ID" value="TYB30362.1"/>
    <property type="molecule type" value="Genomic_DNA"/>
</dbReference>
<feature type="domain" description="NusB/RsmB/TIM44" evidence="2">
    <location>
        <begin position="13"/>
        <end position="138"/>
    </location>
</feature>
<dbReference type="InterPro" id="IPR035926">
    <property type="entry name" value="NusB-like_sf"/>
</dbReference>
<evidence type="ECO:0000259" key="2">
    <source>
        <dbReference type="Pfam" id="PF01029"/>
    </source>
</evidence>
<sequence length="139" mass="16794">MVVDKSIIKYKKIAREYALQALYNYLFNNYKDRKHFIRDFYQYLAPDLNDKSKIYFEKIFHGTIKNLDNINKYISKYFKGNFDNLNVIEKAIIYFSIHQMIYMKEDKKLVISESLRISDKFIGKLFSKKLNAFLDKVEN</sequence>
<proteinExistence type="predicted"/>
<organism evidence="3 4">
    <name type="scientific">Candidatus Mcinerneyibacterium aminivorans</name>
    <dbReference type="NCBI Taxonomy" id="2703815"/>
    <lineage>
        <taxon>Bacteria</taxon>
        <taxon>Candidatus Macinerneyibacteriota</taxon>
        <taxon>Candidatus Mcinerneyibacteria</taxon>
        <taxon>Candidatus Mcinerneyibacteriales</taxon>
        <taxon>Candidatus Mcinerneyibacteriaceae</taxon>
        <taxon>Candidatus Mcinerneyibacterium</taxon>
    </lineage>
</organism>
<keyword evidence="4" id="KW-1185">Reference proteome</keyword>
<evidence type="ECO:0000313" key="4">
    <source>
        <dbReference type="Proteomes" id="UP000324143"/>
    </source>
</evidence>
<comment type="caution">
    <text evidence="3">The sequence shown here is derived from an EMBL/GenBank/DDBJ whole genome shotgun (WGS) entry which is preliminary data.</text>
</comment>
<reference evidence="3" key="1">
    <citation type="submission" date="2019-08" db="EMBL/GenBank/DDBJ databases">
        <title>Genomic characterization of a novel candidate phylum (ARYD3) from a high temperature, high salinity tertiary oil reservoir in north central Oklahoma, USA.</title>
        <authorList>
            <person name="Youssef N.H."/>
            <person name="Yadav A."/>
            <person name="Elshahed M.S."/>
        </authorList>
    </citation>
    <scope>NUCLEOTIDE SEQUENCE [LARGE SCALE GENOMIC DNA]</scope>
    <source>
        <strain evidence="3">ARYD3</strain>
    </source>
</reference>
<evidence type="ECO:0000313" key="3">
    <source>
        <dbReference type="EMBL" id="TYB30362.1"/>
    </source>
</evidence>